<dbReference type="InterPro" id="IPR004653">
    <property type="entry name" value="DusA"/>
</dbReference>
<protein>
    <recommendedName>
        <fullName evidence="4">DUS-like FMN-binding domain-containing protein</fullName>
    </recommendedName>
</protein>
<evidence type="ECO:0000256" key="1">
    <source>
        <dbReference type="ARBA" id="ARBA00022555"/>
    </source>
</evidence>
<keyword evidence="2" id="KW-0521">NADP</keyword>
<dbReference type="eggNOG" id="KOG2335">
    <property type="taxonomic scope" value="Eukaryota"/>
</dbReference>
<organism evidence="5 6">
    <name type="scientific">Brassica oleracea var. oleracea</name>
    <dbReference type="NCBI Taxonomy" id="109376"/>
    <lineage>
        <taxon>Eukaryota</taxon>
        <taxon>Viridiplantae</taxon>
        <taxon>Streptophyta</taxon>
        <taxon>Embryophyta</taxon>
        <taxon>Tracheophyta</taxon>
        <taxon>Spermatophyta</taxon>
        <taxon>Magnoliopsida</taxon>
        <taxon>eudicotyledons</taxon>
        <taxon>Gunneridae</taxon>
        <taxon>Pentapetalae</taxon>
        <taxon>rosids</taxon>
        <taxon>malvids</taxon>
        <taxon>Brassicales</taxon>
        <taxon>Brassicaceae</taxon>
        <taxon>Brassiceae</taxon>
        <taxon>Brassica</taxon>
    </lineage>
</organism>
<dbReference type="STRING" id="109376.A0A0D3D016"/>
<dbReference type="Proteomes" id="UP000032141">
    <property type="component" value="Chromosome C6"/>
</dbReference>
<evidence type="ECO:0000256" key="2">
    <source>
        <dbReference type="ARBA" id="ARBA00022857"/>
    </source>
</evidence>
<dbReference type="AlphaFoldDB" id="A0A0D3D016"/>
<dbReference type="GO" id="GO:0000049">
    <property type="term" value="F:tRNA binding"/>
    <property type="evidence" value="ECO:0007669"/>
    <property type="project" value="UniProtKB-KW"/>
</dbReference>
<dbReference type="HOGENOM" id="CLU_2309989_0_0_1"/>
<evidence type="ECO:0000256" key="3">
    <source>
        <dbReference type="ARBA" id="ARBA00022884"/>
    </source>
</evidence>
<name>A0A0D3D016_BRAOL</name>
<dbReference type="Pfam" id="PF01207">
    <property type="entry name" value="Dus"/>
    <property type="match status" value="1"/>
</dbReference>
<dbReference type="EnsemblPlants" id="Bo6g114630.1">
    <property type="protein sequence ID" value="Bo6g114630.1"/>
    <property type="gene ID" value="Bo6g114630"/>
</dbReference>
<keyword evidence="3" id="KW-0694">RNA-binding</keyword>
<feature type="domain" description="DUS-like FMN-binding" evidence="4">
    <location>
        <begin position="12"/>
        <end position="83"/>
    </location>
</feature>
<evidence type="ECO:0000313" key="6">
    <source>
        <dbReference type="Proteomes" id="UP000032141"/>
    </source>
</evidence>
<dbReference type="GO" id="GO:0017150">
    <property type="term" value="F:tRNA dihydrouridine synthase activity"/>
    <property type="evidence" value="ECO:0007669"/>
    <property type="project" value="InterPro"/>
</dbReference>
<dbReference type="Gramene" id="Bo6g114630.1">
    <property type="protein sequence ID" value="Bo6g114630.1"/>
    <property type="gene ID" value="Bo6g114630"/>
</dbReference>
<sequence length="100" mass="10952">MLNPKFLFVKLVGEAMSANTNVPVTVKCRIGVDELSGGPKTKFYLGNFVHKVSTLSPTRHFIVHSRKALLGGISPADNRRIPPLTTIAYSNLGNTSYYCL</sequence>
<proteinExistence type="predicted"/>
<keyword evidence="6" id="KW-1185">Reference proteome</keyword>
<dbReference type="InterPro" id="IPR035587">
    <property type="entry name" value="DUS-like_FMN-bd"/>
</dbReference>
<reference evidence="5 6" key="1">
    <citation type="journal article" date="2014" name="Genome Biol.">
        <title>Transcriptome and methylome profiling reveals relics of genome dominance in the mesopolyploid Brassica oleracea.</title>
        <authorList>
            <person name="Parkin I.A."/>
            <person name="Koh C."/>
            <person name="Tang H."/>
            <person name="Robinson S.J."/>
            <person name="Kagale S."/>
            <person name="Clarke W.E."/>
            <person name="Town C.D."/>
            <person name="Nixon J."/>
            <person name="Krishnakumar V."/>
            <person name="Bidwell S.L."/>
            <person name="Denoeud F."/>
            <person name="Belcram H."/>
            <person name="Links M.G."/>
            <person name="Just J."/>
            <person name="Clarke C."/>
            <person name="Bender T."/>
            <person name="Huebert T."/>
            <person name="Mason A.S."/>
            <person name="Pires J.C."/>
            <person name="Barker G."/>
            <person name="Moore J."/>
            <person name="Walley P.G."/>
            <person name="Manoli S."/>
            <person name="Batley J."/>
            <person name="Edwards D."/>
            <person name="Nelson M.N."/>
            <person name="Wang X."/>
            <person name="Paterson A.H."/>
            <person name="King G."/>
            <person name="Bancroft I."/>
            <person name="Chalhoub B."/>
            <person name="Sharpe A.G."/>
        </authorList>
    </citation>
    <scope>NUCLEOTIDE SEQUENCE</scope>
    <source>
        <strain evidence="5 6">cv. TO1000</strain>
    </source>
</reference>
<accession>A0A0D3D016</accession>
<dbReference type="InterPro" id="IPR013785">
    <property type="entry name" value="Aldolase_TIM"/>
</dbReference>
<reference evidence="5" key="2">
    <citation type="submission" date="2015-03" db="UniProtKB">
        <authorList>
            <consortium name="EnsemblPlants"/>
        </authorList>
    </citation>
    <scope>IDENTIFICATION</scope>
</reference>
<dbReference type="PANTHER" id="PTHR42907">
    <property type="entry name" value="FMN-LINKED OXIDOREDUCTASES SUPERFAMILY PROTEIN"/>
    <property type="match status" value="1"/>
</dbReference>
<evidence type="ECO:0000259" key="4">
    <source>
        <dbReference type="Pfam" id="PF01207"/>
    </source>
</evidence>
<evidence type="ECO:0000313" key="5">
    <source>
        <dbReference type="EnsemblPlants" id="Bo6g114630.1"/>
    </source>
</evidence>
<dbReference type="PANTHER" id="PTHR42907:SF1">
    <property type="entry name" value="FMN-LINKED OXIDOREDUCTASES SUPERFAMILY PROTEIN"/>
    <property type="match status" value="1"/>
</dbReference>
<keyword evidence="1" id="KW-0820">tRNA-binding</keyword>
<dbReference type="Gene3D" id="3.20.20.70">
    <property type="entry name" value="Aldolase class I"/>
    <property type="match status" value="1"/>
</dbReference>